<dbReference type="Gene3D" id="3.40.30.10">
    <property type="entry name" value="Glutaredoxin"/>
    <property type="match status" value="1"/>
</dbReference>
<dbReference type="AlphaFoldDB" id="A0A3E4MAN6"/>
<accession>A0A3E4MAN6</accession>
<dbReference type="InterPro" id="IPR046698">
    <property type="entry name" value="PedC-like"/>
</dbReference>
<organism evidence="1 2">
    <name type="scientific">Ligilactobacillus ruminis</name>
    <dbReference type="NCBI Taxonomy" id="1623"/>
    <lineage>
        <taxon>Bacteria</taxon>
        <taxon>Bacillati</taxon>
        <taxon>Bacillota</taxon>
        <taxon>Bacilli</taxon>
        <taxon>Lactobacillales</taxon>
        <taxon>Lactobacillaceae</taxon>
        <taxon>Ligilactobacillus</taxon>
    </lineage>
</organism>
<sequence>MLIVEVRFMLKRFLTLATVMLSLFIGGTTIKADSHGETVTNITVAQYQQNIAKTIPVTPTQVVNKLHAGDTFVLYLGFPGCPYCRRFSPTLAEFMAETNVPVYYLDISQITQQVYQDNNLKDFFTKIDFQGTPTVVLLKHGKRIHSYVGSETPLAALQTLTKYKY</sequence>
<name>A0A3E4MAN6_9LACO</name>
<dbReference type="Proteomes" id="UP000260790">
    <property type="component" value="Unassembled WGS sequence"/>
</dbReference>
<comment type="caution">
    <text evidence="1">The sequence shown here is derived from an EMBL/GenBank/DDBJ whole genome shotgun (WGS) entry which is preliminary data.</text>
</comment>
<proteinExistence type="predicted"/>
<dbReference type="InterPro" id="IPR005985">
    <property type="entry name" value="PedC_BrcD"/>
</dbReference>
<dbReference type="SUPFAM" id="SSF52833">
    <property type="entry name" value="Thioredoxin-like"/>
    <property type="match status" value="1"/>
</dbReference>
<dbReference type="InterPro" id="IPR036249">
    <property type="entry name" value="Thioredoxin-like_sf"/>
</dbReference>
<dbReference type="EMBL" id="QSQR01000004">
    <property type="protein sequence ID" value="RGK46789.1"/>
    <property type="molecule type" value="Genomic_DNA"/>
</dbReference>
<evidence type="ECO:0000313" key="2">
    <source>
        <dbReference type="Proteomes" id="UP000260790"/>
    </source>
</evidence>
<dbReference type="Pfam" id="PF20207">
    <property type="entry name" value="DUF6568"/>
    <property type="match status" value="1"/>
</dbReference>
<gene>
    <name evidence="1" type="ORF">DXD09_05290</name>
</gene>
<protein>
    <submittedName>
        <fullName evidence="1">Thiol reductase thioredoxin</fullName>
    </submittedName>
</protein>
<reference evidence="1 2" key="1">
    <citation type="submission" date="2018-08" db="EMBL/GenBank/DDBJ databases">
        <title>A genome reference for cultivated species of the human gut microbiota.</title>
        <authorList>
            <person name="Zou Y."/>
            <person name="Xue W."/>
            <person name="Luo G."/>
        </authorList>
    </citation>
    <scope>NUCLEOTIDE SEQUENCE [LARGE SCALE GENOMIC DNA]</scope>
    <source>
        <strain evidence="1 2">TF10-9AT</strain>
    </source>
</reference>
<evidence type="ECO:0000313" key="1">
    <source>
        <dbReference type="EMBL" id="RGK46789.1"/>
    </source>
</evidence>
<dbReference type="CDD" id="cd02947">
    <property type="entry name" value="TRX_family"/>
    <property type="match status" value="1"/>
</dbReference>
<dbReference type="NCBIfam" id="TIGR01295">
    <property type="entry name" value="PedC_BrcD"/>
    <property type="match status" value="1"/>
</dbReference>
<dbReference type="GO" id="GO:0030152">
    <property type="term" value="P:bacteriocin biosynthetic process"/>
    <property type="evidence" value="ECO:0007669"/>
    <property type="project" value="InterPro"/>
</dbReference>